<evidence type="ECO:0000313" key="2">
    <source>
        <dbReference type="EMBL" id="KAK7196504.1"/>
    </source>
</evidence>
<dbReference type="AlphaFoldDB" id="A0AAW0ESW2"/>
<proteinExistence type="predicted"/>
<feature type="compositionally biased region" description="Low complexity" evidence="1">
    <location>
        <begin position="288"/>
        <end position="301"/>
    </location>
</feature>
<dbReference type="InterPro" id="IPR014710">
    <property type="entry name" value="RmlC-like_jellyroll"/>
</dbReference>
<dbReference type="Gene3D" id="2.60.120.10">
    <property type="entry name" value="Jelly Rolls"/>
    <property type="match status" value="1"/>
</dbReference>
<protein>
    <recommendedName>
        <fullName evidence="4">Cyclic nucleotide-binding domain-containing protein</fullName>
    </recommendedName>
</protein>
<evidence type="ECO:0008006" key="4">
    <source>
        <dbReference type="Google" id="ProtNLM"/>
    </source>
</evidence>
<feature type="compositionally biased region" description="Low complexity" evidence="1">
    <location>
        <begin position="77"/>
        <end position="90"/>
    </location>
</feature>
<feature type="region of interest" description="Disordered" evidence="1">
    <location>
        <begin position="614"/>
        <end position="648"/>
    </location>
</feature>
<feature type="compositionally biased region" description="Low complexity" evidence="1">
    <location>
        <begin position="54"/>
        <end position="70"/>
    </location>
</feature>
<keyword evidence="3" id="KW-1185">Reference proteome</keyword>
<organism evidence="2 3">
    <name type="scientific">Novymonas esmeraldas</name>
    <dbReference type="NCBI Taxonomy" id="1808958"/>
    <lineage>
        <taxon>Eukaryota</taxon>
        <taxon>Discoba</taxon>
        <taxon>Euglenozoa</taxon>
        <taxon>Kinetoplastea</taxon>
        <taxon>Metakinetoplastina</taxon>
        <taxon>Trypanosomatida</taxon>
        <taxon>Trypanosomatidae</taxon>
        <taxon>Novymonas</taxon>
    </lineage>
</organism>
<dbReference type="Proteomes" id="UP001430356">
    <property type="component" value="Unassembled WGS sequence"/>
</dbReference>
<sequence length="732" mass="77515">MSRVAAVAGATVAEQVAALPPLSQLLGIAPPPPSSALEQEGDAGGGGRRRRRQLQQQKQKQQQRGNASVAPLPPSSSPSSPAATAAAATATPPPTPSDGCAGGVREWRRVQQSLQLPITYRAEEDIRLTLRLLRSLPLFSALLDNDLLILAETMAVMEVPGPGTVLMRKPVVDPTAAMPSGLMAAATASSAAHAATPPPLSLEVSMAPPLLDEEEDAQERPACVWTMPAAHLFQRFRAQMQRGEPPSLPPECAPRARHSGAAAGVSLPPLTTDASTRRGARRSQPTVAAGAAALTPAADPASGNSAATPLFSLGTGGAADAAGDDGDVDEEAFALVLLGGHCHLEWPRQRGPTEDAADTLLWQRYGLQPGDSMGYSLLWRALPPAARYVTTETCTLLLVSAEGRPPEVVARLRRVCRRVNDGVLRAQRNFLAHDLRVRLFDSGTDAAVVADGAVPQETAGTGVVVAAATADADADSTAAAATPPMAQLLETAARSLIPIRAPSHAVLLREGLAPVSECAIYFLLDGGLSVTRRVWSADQQRLVAERAQLVRALTPPTGICPPMAPLPATDSMEVTQLRPGDYCGDLAYLDEDPDMVASIDAEWTAAYWQSTLAQPPARPSTAALRGLPGRTEPPRGNASPNTDGGEEEFSSLFRRHKATVVAQQASSLYVLLPRAADAVVVGDVLQRMRDHAHQHYAGYRHVFAEYEKLYKWALYKERVLCDVSKKAPVSFR</sequence>
<gene>
    <name evidence="2" type="ORF">NESM_000587900</name>
</gene>
<dbReference type="EMBL" id="JAECZO010000078">
    <property type="protein sequence ID" value="KAK7196504.1"/>
    <property type="molecule type" value="Genomic_DNA"/>
</dbReference>
<name>A0AAW0ESW2_9TRYP</name>
<reference evidence="2 3" key="1">
    <citation type="journal article" date="2021" name="MBio">
        <title>A New Model Trypanosomatid, Novymonas esmeraldas: Genomic Perception of Its 'Candidatus Pandoraea novymonadis' Endosymbiont.</title>
        <authorList>
            <person name="Zakharova A."/>
            <person name="Saura A."/>
            <person name="Butenko A."/>
            <person name="Podesvova L."/>
            <person name="Warmusova S."/>
            <person name="Kostygov A.Y."/>
            <person name="Nenarokova A."/>
            <person name="Lukes J."/>
            <person name="Opperdoes F.R."/>
            <person name="Yurchenko V."/>
        </authorList>
    </citation>
    <scope>NUCLEOTIDE SEQUENCE [LARGE SCALE GENOMIC DNA]</scope>
    <source>
        <strain evidence="2 3">E262AT.01</strain>
    </source>
</reference>
<feature type="region of interest" description="Disordered" evidence="1">
    <location>
        <begin position="24"/>
        <end position="102"/>
    </location>
</feature>
<feature type="region of interest" description="Disordered" evidence="1">
    <location>
        <begin position="242"/>
        <end position="303"/>
    </location>
</feature>
<evidence type="ECO:0000256" key="1">
    <source>
        <dbReference type="SAM" id="MobiDB-lite"/>
    </source>
</evidence>
<evidence type="ECO:0000313" key="3">
    <source>
        <dbReference type="Proteomes" id="UP001430356"/>
    </source>
</evidence>
<accession>A0AAW0ESW2</accession>
<comment type="caution">
    <text evidence="2">The sequence shown here is derived from an EMBL/GenBank/DDBJ whole genome shotgun (WGS) entry which is preliminary data.</text>
</comment>